<dbReference type="AlphaFoldDB" id="A0AAE5CB20"/>
<dbReference type="Proteomes" id="UP000702544">
    <property type="component" value="Unassembled WGS sequence"/>
</dbReference>
<comment type="caution">
    <text evidence="3">The sequence shown here is derived from an EMBL/GenBank/DDBJ whole genome shotgun (WGS) entry which is preliminary data.</text>
</comment>
<evidence type="ECO:0000313" key="4">
    <source>
        <dbReference type="Proteomes" id="UP000702544"/>
    </source>
</evidence>
<dbReference type="NCBIfam" id="TIGR00049">
    <property type="entry name" value="iron-sulfur cluster assembly accessory protein"/>
    <property type="match status" value="1"/>
</dbReference>
<dbReference type="PANTHER" id="PTHR11178:SF51">
    <property type="entry name" value="FE_S BIOGENESIS PROTEIN NFUA"/>
    <property type="match status" value="1"/>
</dbReference>
<dbReference type="GO" id="GO:0005506">
    <property type="term" value="F:iron ion binding"/>
    <property type="evidence" value="ECO:0007669"/>
    <property type="project" value="InterPro"/>
</dbReference>
<gene>
    <name evidence="3" type="ORF">GWO12_02605</name>
</gene>
<feature type="domain" description="NIF system FeS cluster assembly NifU C-terminal" evidence="1">
    <location>
        <begin position="112"/>
        <end position="178"/>
    </location>
</feature>
<dbReference type="EMBL" id="JAACAK010000018">
    <property type="protein sequence ID" value="NIR73998.1"/>
    <property type="molecule type" value="Genomic_DNA"/>
</dbReference>
<name>A0AAE5CB20_9BACT</name>
<dbReference type="SUPFAM" id="SSF117916">
    <property type="entry name" value="Fe-S cluster assembly (FSCA) domain-like"/>
    <property type="match status" value="1"/>
</dbReference>
<dbReference type="Pfam" id="PF01106">
    <property type="entry name" value="NifU"/>
    <property type="match status" value="1"/>
</dbReference>
<dbReference type="Gene3D" id="3.30.300.130">
    <property type="entry name" value="Fe-S cluster assembly (FSCA)"/>
    <property type="match status" value="1"/>
</dbReference>
<dbReference type="InterPro" id="IPR034904">
    <property type="entry name" value="FSCA_dom_sf"/>
</dbReference>
<dbReference type="InterPro" id="IPR035903">
    <property type="entry name" value="HesB-like_dom_sf"/>
</dbReference>
<dbReference type="InterPro" id="IPR016092">
    <property type="entry name" value="ATAP"/>
</dbReference>
<accession>A0AAE5CB20</accession>
<dbReference type="Pfam" id="PF01521">
    <property type="entry name" value="Fe-S_biosyn"/>
    <property type="match status" value="1"/>
</dbReference>
<evidence type="ECO:0000259" key="1">
    <source>
        <dbReference type="Pfam" id="PF01106"/>
    </source>
</evidence>
<organism evidence="3 4">
    <name type="scientific">Candidatus Kutchimonas denitrificans</name>
    <dbReference type="NCBI Taxonomy" id="3056748"/>
    <lineage>
        <taxon>Bacteria</taxon>
        <taxon>Pseudomonadati</taxon>
        <taxon>Gemmatimonadota</taxon>
        <taxon>Gemmatimonadia</taxon>
        <taxon>Candidatus Palauibacterales</taxon>
        <taxon>Candidatus Palauibacteraceae</taxon>
        <taxon>Candidatus Kutchimonas</taxon>
    </lineage>
</organism>
<protein>
    <submittedName>
        <fullName evidence="3">Iron-sulfur cluster assembly accessory protein</fullName>
    </submittedName>
</protein>
<sequence>MLTLTDKARERVLSFIEQEDSPVALRVAVQSGSPLAPQYELMLVDASDEQPDDTVIDADGFKVYIDEGSAAKLEGATVDWVETMHGGGFQVENPNIKPIGAEAPTGELAERISQYIDSRINPAVASHGGRISLVDVRENTVFVRLSGGCQGCGMATVTLKQGVERMLREAFPTIEDVIDVTDHSMGTNPYYEAAR</sequence>
<dbReference type="GO" id="GO:0016226">
    <property type="term" value="P:iron-sulfur cluster assembly"/>
    <property type="evidence" value="ECO:0007669"/>
    <property type="project" value="InterPro"/>
</dbReference>
<proteinExistence type="predicted"/>
<dbReference type="SUPFAM" id="SSF89360">
    <property type="entry name" value="HesB-like domain"/>
    <property type="match status" value="1"/>
</dbReference>
<dbReference type="PANTHER" id="PTHR11178">
    <property type="entry name" value="IRON-SULFUR CLUSTER SCAFFOLD PROTEIN NFU-RELATED"/>
    <property type="match status" value="1"/>
</dbReference>
<feature type="domain" description="Core" evidence="2">
    <location>
        <begin position="2"/>
        <end position="98"/>
    </location>
</feature>
<evidence type="ECO:0000313" key="3">
    <source>
        <dbReference type="EMBL" id="NIR73998.1"/>
    </source>
</evidence>
<dbReference type="InterPro" id="IPR000361">
    <property type="entry name" value="ATAP_core_dom"/>
</dbReference>
<evidence type="ECO:0000259" key="2">
    <source>
        <dbReference type="Pfam" id="PF01521"/>
    </source>
</evidence>
<dbReference type="InterPro" id="IPR001075">
    <property type="entry name" value="NIF_FeS_clus_asmbl_NifU_C"/>
</dbReference>
<dbReference type="GO" id="GO:0051537">
    <property type="term" value="F:2 iron, 2 sulfur cluster binding"/>
    <property type="evidence" value="ECO:0007669"/>
    <property type="project" value="UniProtKB-ARBA"/>
</dbReference>
<dbReference type="Gene3D" id="2.60.300.12">
    <property type="entry name" value="HesB-like domain"/>
    <property type="match status" value="1"/>
</dbReference>
<reference evidence="3 4" key="1">
    <citation type="submission" date="2020-01" db="EMBL/GenBank/DDBJ databases">
        <title>Genomes assembled from Gulf of Kutch pelagic sediment metagenomes.</title>
        <authorList>
            <person name="Chandrashekar M."/>
            <person name="Mahajan M.S."/>
            <person name="Dave K.J."/>
            <person name="Vatsa P."/>
            <person name="Nathani N.M."/>
        </authorList>
    </citation>
    <scope>NUCLEOTIDE SEQUENCE [LARGE SCALE GENOMIC DNA]</scope>
    <source>
        <strain evidence="3">KS3-K002</strain>
    </source>
</reference>